<organism evidence="1 2">
    <name type="scientific">Alteromonas oceani</name>
    <dbReference type="NCBI Taxonomy" id="2071609"/>
    <lineage>
        <taxon>Bacteria</taxon>
        <taxon>Pseudomonadati</taxon>
        <taxon>Pseudomonadota</taxon>
        <taxon>Gammaproteobacteria</taxon>
        <taxon>Alteromonadales</taxon>
        <taxon>Alteromonadaceae</taxon>
        <taxon>Alteromonas/Salinimonas group</taxon>
        <taxon>Alteromonas</taxon>
    </lineage>
</organism>
<protein>
    <submittedName>
        <fullName evidence="1">DUF1249 domain-containing protein</fullName>
    </submittedName>
</protein>
<dbReference type="PANTHER" id="PTHR38774:SF1">
    <property type="entry name" value="CYTOPLASMIC PROTEIN"/>
    <property type="match status" value="1"/>
</dbReference>
<comment type="caution">
    <text evidence="1">The sequence shown here is derived from an EMBL/GenBank/DDBJ whole genome shotgun (WGS) entry which is preliminary data.</text>
</comment>
<dbReference type="RefSeq" id="WP_241155688.1">
    <property type="nucleotide sequence ID" value="NZ_JBHRSX010000022.1"/>
</dbReference>
<proteinExistence type="predicted"/>
<accession>A0ABV7K294</accession>
<dbReference type="PANTHER" id="PTHR38774">
    <property type="entry name" value="CYTOPLASMIC PROTEIN-RELATED"/>
    <property type="match status" value="1"/>
</dbReference>
<dbReference type="EMBL" id="JBHRSX010000022">
    <property type="protein sequence ID" value="MFC3202491.1"/>
    <property type="molecule type" value="Genomic_DNA"/>
</dbReference>
<dbReference type="Pfam" id="PF06853">
    <property type="entry name" value="DUF1249"/>
    <property type="match status" value="1"/>
</dbReference>
<sequence>MQAICERNYVHLLNMLPDCDTEDLTYRFTAGLGLSYRIQIIESARYTSTILVEQVNVSTPGYLKPSMTVRLYHDARMAEVTSSQNAGALAPSYEYPNAKMRLRNEKHMVNLFLTEWLNFCLNHNAQPIAST</sequence>
<dbReference type="InterPro" id="IPR009659">
    <property type="entry name" value="DUF1249"/>
</dbReference>
<reference evidence="2" key="1">
    <citation type="journal article" date="2019" name="Int. J. Syst. Evol. Microbiol.">
        <title>The Global Catalogue of Microorganisms (GCM) 10K type strain sequencing project: providing services to taxonomists for standard genome sequencing and annotation.</title>
        <authorList>
            <consortium name="The Broad Institute Genomics Platform"/>
            <consortium name="The Broad Institute Genome Sequencing Center for Infectious Disease"/>
            <person name="Wu L."/>
            <person name="Ma J."/>
        </authorList>
    </citation>
    <scope>NUCLEOTIDE SEQUENCE [LARGE SCALE GENOMIC DNA]</scope>
    <source>
        <strain evidence="2">KCTC 52449</strain>
    </source>
</reference>
<gene>
    <name evidence="1" type="ORF">ACFOEW_11760</name>
</gene>
<evidence type="ECO:0000313" key="2">
    <source>
        <dbReference type="Proteomes" id="UP001595477"/>
    </source>
</evidence>
<evidence type="ECO:0000313" key="1">
    <source>
        <dbReference type="EMBL" id="MFC3202491.1"/>
    </source>
</evidence>
<name>A0ABV7K294_9ALTE</name>
<dbReference type="Proteomes" id="UP001595477">
    <property type="component" value="Unassembled WGS sequence"/>
</dbReference>
<keyword evidence="2" id="KW-1185">Reference proteome</keyword>